<dbReference type="InterPro" id="IPR001077">
    <property type="entry name" value="COMT_C"/>
</dbReference>
<dbReference type="SUPFAM" id="SSF46785">
    <property type="entry name" value="Winged helix' DNA-binding domain"/>
    <property type="match status" value="1"/>
</dbReference>
<keyword evidence="1" id="KW-0489">Methyltransferase</keyword>
<keyword evidence="2" id="KW-0808">Transferase</keyword>
<dbReference type="InterPro" id="IPR029063">
    <property type="entry name" value="SAM-dependent_MTases_sf"/>
</dbReference>
<evidence type="ECO:0000256" key="1">
    <source>
        <dbReference type="ARBA" id="ARBA00022603"/>
    </source>
</evidence>
<evidence type="ECO:0000259" key="5">
    <source>
        <dbReference type="Pfam" id="PF08100"/>
    </source>
</evidence>
<dbReference type="InterPro" id="IPR012967">
    <property type="entry name" value="COMT_dimerisation"/>
</dbReference>
<dbReference type="PANTHER" id="PTHR43712">
    <property type="entry name" value="PUTATIVE (AFU_ORTHOLOGUE AFUA_4G14580)-RELATED"/>
    <property type="match status" value="1"/>
</dbReference>
<dbReference type="PANTHER" id="PTHR43712:SF2">
    <property type="entry name" value="O-METHYLTRANSFERASE CICE"/>
    <property type="match status" value="1"/>
</dbReference>
<gene>
    <name evidence="6" type="ORF">Hypma_015901</name>
</gene>
<dbReference type="InParanoid" id="A0A369K1V0"/>
<sequence>MSLSEITSLQNTLNSALDIFKAELAAQNFSEPSLNTSKPHPVDEITYLPTPAMYEARRVALASLGLLKSLVQSPYDALAANTWATLEVSSVRLAAETGLASVLGDSEEGLSIDEIAEKTGVDGLKLERVLRLLITQGWFRESKHGFFANNRLSNLIKKDQPGFHLATYMNDLFNKVTVGFPEMINHPDPEFKKSNDPLHTAFQLSYKTDVAFFGADGWLTKDPEEAIKFGLSMGAVGPTSDPGVAADFRWAEIAQGKDAIVDVGGGQGTLCCSLAAKYPEIKQFIVQDLPETREAAESFIASKGLSHRVKFEAQDFFKPQQRKGKYVFVMQRVLHDWSTEDGAKMLGNIRNVLNKDSCLLIIDTIIQPGVVSPTGPTLSESLSKSNKNSYEPVPPPEYIPVDFGEASRIQHQINVALTALCNCGYLISTVINAITISVFHPAFERTYPQLQEMVELGGLKIKKVNATRGWASITEVVVA</sequence>
<accession>A0A369K1V0</accession>
<proteinExistence type="predicted"/>
<dbReference type="InterPro" id="IPR036390">
    <property type="entry name" value="WH_DNA-bd_sf"/>
</dbReference>
<dbReference type="AlphaFoldDB" id="A0A369K1V0"/>
<dbReference type="Gene3D" id="1.10.10.10">
    <property type="entry name" value="Winged helix-like DNA-binding domain superfamily/Winged helix DNA-binding domain"/>
    <property type="match status" value="1"/>
</dbReference>
<dbReference type="GO" id="GO:0008171">
    <property type="term" value="F:O-methyltransferase activity"/>
    <property type="evidence" value="ECO:0007669"/>
    <property type="project" value="InterPro"/>
</dbReference>
<evidence type="ECO:0000256" key="2">
    <source>
        <dbReference type="ARBA" id="ARBA00022679"/>
    </source>
</evidence>
<dbReference type="InterPro" id="IPR036388">
    <property type="entry name" value="WH-like_DNA-bd_sf"/>
</dbReference>
<dbReference type="STRING" id="39966.A0A369K1V0"/>
<keyword evidence="7" id="KW-1185">Reference proteome</keyword>
<evidence type="ECO:0000313" key="6">
    <source>
        <dbReference type="EMBL" id="RDB28601.1"/>
    </source>
</evidence>
<evidence type="ECO:0000256" key="3">
    <source>
        <dbReference type="ARBA" id="ARBA00022691"/>
    </source>
</evidence>
<feature type="domain" description="O-methyltransferase dimerisation" evidence="5">
    <location>
        <begin position="92"/>
        <end position="155"/>
    </location>
</feature>
<dbReference type="Pfam" id="PF00891">
    <property type="entry name" value="Methyltransf_2"/>
    <property type="match status" value="1"/>
</dbReference>
<protein>
    <submittedName>
        <fullName evidence="6">4-O-methyltransferase 1</fullName>
    </submittedName>
</protein>
<dbReference type="PROSITE" id="PS51683">
    <property type="entry name" value="SAM_OMT_II"/>
    <property type="match status" value="1"/>
</dbReference>
<dbReference type="Gene3D" id="3.40.50.150">
    <property type="entry name" value="Vaccinia Virus protein VP39"/>
    <property type="match status" value="1"/>
</dbReference>
<dbReference type="GO" id="GO:0032259">
    <property type="term" value="P:methylation"/>
    <property type="evidence" value="ECO:0007669"/>
    <property type="project" value="UniProtKB-KW"/>
</dbReference>
<feature type="domain" description="O-methyltransferase C-terminal" evidence="4">
    <location>
        <begin position="258"/>
        <end position="368"/>
    </location>
</feature>
<evidence type="ECO:0000313" key="7">
    <source>
        <dbReference type="Proteomes" id="UP000076154"/>
    </source>
</evidence>
<comment type="caution">
    <text evidence="6">The sequence shown here is derived from an EMBL/GenBank/DDBJ whole genome shotgun (WGS) entry which is preliminary data.</text>
</comment>
<dbReference type="InterPro" id="IPR016461">
    <property type="entry name" value="COMT-like"/>
</dbReference>
<evidence type="ECO:0000259" key="4">
    <source>
        <dbReference type="Pfam" id="PF00891"/>
    </source>
</evidence>
<dbReference type="SUPFAM" id="SSF53335">
    <property type="entry name" value="S-adenosyl-L-methionine-dependent methyltransferases"/>
    <property type="match status" value="1"/>
</dbReference>
<dbReference type="OrthoDB" id="2410195at2759"/>
<dbReference type="Proteomes" id="UP000076154">
    <property type="component" value="Unassembled WGS sequence"/>
</dbReference>
<reference evidence="6" key="1">
    <citation type="submission" date="2018-04" db="EMBL/GenBank/DDBJ databases">
        <title>Whole genome sequencing of Hypsizygus marmoreus.</title>
        <authorList>
            <person name="Choi I.-G."/>
            <person name="Min B."/>
            <person name="Kim J.-G."/>
            <person name="Kim S."/>
            <person name="Oh Y.-L."/>
            <person name="Kong W.-S."/>
            <person name="Park H."/>
            <person name="Jeong J."/>
            <person name="Song E.-S."/>
        </authorList>
    </citation>
    <scope>NUCLEOTIDE SEQUENCE [LARGE SCALE GENOMIC DNA]</scope>
    <source>
        <strain evidence="6">51987-8</strain>
    </source>
</reference>
<keyword evidence="3" id="KW-0949">S-adenosyl-L-methionine</keyword>
<organism evidence="6 7">
    <name type="scientific">Hypsizygus marmoreus</name>
    <name type="common">White beech mushroom</name>
    <name type="synonym">Agaricus marmoreus</name>
    <dbReference type="NCBI Taxonomy" id="39966"/>
    <lineage>
        <taxon>Eukaryota</taxon>
        <taxon>Fungi</taxon>
        <taxon>Dikarya</taxon>
        <taxon>Basidiomycota</taxon>
        <taxon>Agaricomycotina</taxon>
        <taxon>Agaricomycetes</taxon>
        <taxon>Agaricomycetidae</taxon>
        <taxon>Agaricales</taxon>
        <taxon>Tricholomatineae</taxon>
        <taxon>Lyophyllaceae</taxon>
        <taxon>Hypsizygus</taxon>
    </lineage>
</organism>
<dbReference type="EMBL" id="LUEZ02000010">
    <property type="protein sequence ID" value="RDB28601.1"/>
    <property type="molecule type" value="Genomic_DNA"/>
</dbReference>
<name>A0A369K1V0_HYPMA</name>
<dbReference type="Pfam" id="PF08100">
    <property type="entry name" value="Dimerisation"/>
    <property type="match status" value="1"/>
</dbReference>